<dbReference type="NCBIfam" id="TIGR01571">
    <property type="entry name" value="A_thal_Cys_rich"/>
    <property type="match status" value="1"/>
</dbReference>
<dbReference type="EMBL" id="JAULSR010000010">
    <property type="protein sequence ID" value="KAK0610542.1"/>
    <property type="molecule type" value="Genomic_DNA"/>
</dbReference>
<comment type="caution">
    <text evidence="2">The sequence shown here is derived from an EMBL/GenBank/DDBJ whole genome shotgun (WGS) entry which is preliminary data.</text>
</comment>
<dbReference type="Proteomes" id="UP001174934">
    <property type="component" value="Unassembled WGS sequence"/>
</dbReference>
<gene>
    <name evidence="2" type="ORF">B0T17DRAFT_512038</name>
</gene>
<dbReference type="AlphaFoldDB" id="A0AA39W9U5"/>
<dbReference type="Pfam" id="PF04749">
    <property type="entry name" value="PLAC8"/>
    <property type="match status" value="1"/>
</dbReference>
<proteinExistence type="predicted"/>
<dbReference type="InterPro" id="IPR006461">
    <property type="entry name" value="PLAC_motif_containing"/>
</dbReference>
<sequence>MAAVQEDKAILQEDKTAVQEDKTVVQDDKTVVQQDKTVVQETPWETGLFNCAPWSSCLLASFLPCYLAGRTADRMRDPSLKDANWHNSECLSFYFVNCLCGCGWMHILDQRGEIRKKYGIEGSEQDDCCTSYWCGSCAALQQDNEVKLRAARNAPIMEGYKKQEDMAAVGQRQQRQQRQQKLQQEVEKAQKGV</sequence>
<name>A0AA39W9U5_9PEZI</name>
<reference evidence="2" key="1">
    <citation type="submission" date="2023-06" db="EMBL/GenBank/DDBJ databases">
        <title>Genome-scale phylogeny and comparative genomics of the fungal order Sordariales.</title>
        <authorList>
            <consortium name="Lawrence Berkeley National Laboratory"/>
            <person name="Hensen N."/>
            <person name="Bonometti L."/>
            <person name="Westerberg I."/>
            <person name="Brannstrom I.O."/>
            <person name="Guillou S."/>
            <person name="Cros-Aarteil S."/>
            <person name="Calhoun S."/>
            <person name="Haridas S."/>
            <person name="Kuo A."/>
            <person name="Mondo S."/>
            <person name="Pangilinan J."/>
            <person name="Riley R."/>
            <person name="LaButti K."/>
            <person name="Andreopoulos B."/>
            <person name="Lipzen A."/>
            <person name="Chen C."/>
            <person name="Yanf M."/>
            <person name="Daum C."/>
            <person name="Ng V."/>
            <person name="Clum A."/>
            <person name="Steindorff A."/>
            <person name="Ohm R."/>
            <person name="Martin F."/>
            <person name="Silar P."/>
            <person name="Natvig D."/>
            <person name="Lalanne C."/>
            <person name="Gautier V."/>
            <person name="Ament-velasquez S.L."/>
            <person name="Kruys A."/>
            <person name="Hutchinson M.I."/>
            <person name="Powell A.J."/>
            <person name="Barry K."/>
            <person name="Miller A.N."/>
            <person name="Grigoriev I.V."/>
            <person name="Debuchy R."/>
            <person name="Gladieux P."/>
            <person name="Thoren M.H."/>
            <person name="Johannesson H."/>
        </authorList>
    </citation>
    <scope>NUCLEOTIDE SEQUENCE</scope>
    <source>
        <strain evidence="2">SMH3391-2</strain>
    </source>
</reference>
<organism evidence="2 3">
    <name type="scientific">Bombardia bombarda</name>
    <dbReference type="NCBI Taxonomy" id="252184"/>
    <lineage>
        <taxon>Eukaryota</taxon>
        <taxon>Fungi</taxon>
        <taxon>Dikarya</taxon>
        <taxon>Ascomycota</taxon>
        <taxon>Pezizomycotina</taxon>
        <taxon>Sordariomycetes</taxon>
        <taxon>Sordariomycetidae</taxon>
        <taxon>Sordariales</taxon>
        <taxon>Lasiosphaeriaceae</taxon>
        <taxon>Bombardia</taxon>
    </lineage>
</organism>
<evidence type="ECO:0000313" key="2">
    <source>
        <dbReference type="EMBL" id="KAK0610542.1"/>
    </source>
</evidence>
<dbReference type="PANTHER" id="PTHR15907">
    <property type="entry name" value="DUF614 FAMILY PROTEIN-RELATED"/>
    <property type="match status" value="1"/>
</dbReference>
<evidence type="ECO:0000256" key="1">
    <source>
        <dbReference type="SAM" id="MobiDB-lite"/>
    </source>
</evidence>
<keyword evidence="3" id="KW-1185">Reference proteome</keyword>
<feature type="compositionally biased region" description="Low complexity" evidence="1">
    <location>
        <begin position="171"/>
        <end position="183"/>
    </location>
</feature>
<feature type="region of interest" description="Disordered" evidence="1">
    <location>
        <begin position="163"/>
        <end position="193"/>
    </location>
</feature>
<evidence type="ECO:0000313" key="3">
    <source>
        <dbReference type="Proteomes" id="UP001174934"/>
    </source>
</evidence>
<accession>A0AA39W9U5</accession>
<protein>
    <submittedName>
        <fullName evidence="2">PLAC8 family-domain-containing protein</fullName>
    </submittedName>
</protein>
<feature type="compositionally biased region" description="Basic and acidic residues" evidence="1">
    <location>
        <begin position="184"/>
        <end position="193"/>
    </location>
</feature>